<reference evidence="5" key="1">
    <citation type="submission" date="2014-02" db="EMBL/GenBank/DDBJ databases">
        <authorList>
            <person name="Genoscope - CEA"/>
        </authorList>
    </citation>
    <scope>NUCLEOTIDE SEQUENCE</scope>
    <source>
        <strain evidence="5">LS3</strain>
    </source>
</reference>
<accession>A0A060T8M4</accession>
<gene>
    <name evidence="5" type="ORF">GNLVRS02_ARAD1C29964g</name>
</gene>
<evidence type="ECO:0000313" key="5">
    <source>
        <dbReference type="EMBL" id="CDP35202.1"/>
    </source>
</evidence>
<organism evidence="5">
    <name type="scientific">Blastobotrys adeninivorans</name>
    <name type="common">Yeast</name>
    <name type="synonym">Arxula adeninivorans</name>
    <dbReference type="NCBI Taxonomy" id="409370"/>
    <lineage>
        <taxon>Eukaryota</taxon>
        <taxon>Fungi</taxon>
        <taxon>Dikarya</taxon>
        <taxon>Ascomycota</taxon>
        <taxon>Saccharomycotina</taxon>
        <taxon>Dipodascomycetes</taxon>
        <taxon>Dipodascales</taxon>
        <taxon>Trichomonascaceae</taxon>
        <taxon>Blastobotrys</taxon>
    </lineage>
</organism>
<dbReference type="EMBL" id="HG937693">
    <property type="protein sequence ID" value="CDP35202.1"/>
    <property type="molecule type" value="Genomic_DNA"/>
</dbReference>
<feature type="region of interest" description="Disordered" evidence="4">
    <location>
        <begin position="250"/>
        <end position="306"/>
    </location>
</feature>
<comment type="subcellular location">
    <subcellularLocation>
        <location evidence="1">Nucleus</location>
    </subcellularLocation>
</comment>
<evidence type="ECO:0000256" key="3">
    <source>
        <dbReference type="ARBA" id="ARBA00023242"/>
    </source>
</evidence>
<feature type="region of interest" description="Disordered" evidence="4">
    <location>
        <begin position="64"/>
        <end position="145"/>
    </location>
</feature>
<feature type="compositionally biased region" description="Polar residues" evidence="4">
    <location>
        <begin position="77"/>
        <end position="86"/>
    </location>
</feature>
<evidence type="ECO:0000256" key="4">
    <source>
        <dbReference type="SAM" id="MobiDB-lite"/>
    </source>
</evidence>
<dbReference type="GO" id="GO:0071013">
    <property type="term" value="C:catalytic step 2 spliceosome"/>
    <property type="evidence" value="ECO:0007669"/>
    <property type="project" value="TreeGrafter"/>
</dbReference>
<evidence type="ECO:0000256" key="1">
    <source>
        <dbReference type="ARBA" id="ARBA00004123"/>
    </source>
</evidence>
<dbReference type="PANTHER" id="PTHR12940">
    <property type="entry name" value="ES-2 PROTEIN - RELATED"/>
    <property type="match status" value="1"/>
</dbReference>
<dbReference type="PhylomeDB" id="A0A060T8M4"/>
<sequence>MVHPSPQIAITDGGKFKLHVPRDAATGDSHEIEEKSSKHARRPVPLEEDEYIDTLQTIIGRKYFNHGQDRPQESEEQSITEFQSKYTSEDNDSFASLMSRQASKHREKYQWLSSKDTKRLEAREQLTLQEGKADNSAGNKSNEARPAILDSWRSSPYNALMFPSSGQPAKGVSPPVRIRAENTHVQDSATNKPQSDDAIIQALNRNPSEESEPPKVDGYGFVTKDTFKIQDPPKRESIHQNLLDKKVKMRKQEHAGLNSIGNQHNRVSKSSPAHTPLSPAAARIMQSRRTQSSDFQITPRTSSRRN</sequence>
<feature type="compositionally biased region" description="Basic and acidic residues" evidence="4">
    <location>
        <begin position="115"/>
        <end position="124"/>
    </location>
</feature>
<feature type="compositionally biased region" description="Polar residues" evidence="4">
    <location>
        <begin position="287"/>
        <end position="306"/>
    </location>
</feature>
<feature type="compositionally biased region" description="Basic and acidic residues" evidence="4">
    <location>
        <begin position="28"/>
        <end position="37"/>
    </location>
</feature>
<keyword evidence="3" id="KW-0539">Nucleus</keyword>
<comment type="similarity">
    <text evidence="2">Belongs to the ESS2 family.</text>
</comment>
<evidence type="ECO:0000256" key="2">
    <source>
        <dbReference type="ARBA" id="ARBA00009072"/>
    </source>
</evidence>
<name>A0A060T8M4_BLAAD</name>
<dbReference type="InterPro" id="IPR019148">
    <property type="entry name" value="Nuclear_protein_DGCR14_ESS-2"/>
</dbReference>
<dbReference type="AlphaFoldDB" id="A0A060T8M4"/>
<protein>
    <submittedName>
        <fullName evidence="5">ARAD1C29964p</fullName>
    </submittedName>
</protein>
<reference evidence="5" key="2">
    <citation type="submission" date="2014-06" db="EMBL/GenBank/DDBJ databases">
        <title>The complete genome of Blastobotrys (Arxula) adeninivorans LS3 - a yeast of biotechnological interest.</title>
        <authorList>
            <person name="Kunze G."/>
            <person name="Gaillardin C."/>
            <person name="Czernicka M."/>
            <person name="Durrens P."/>
            <person name="Martin T."/>
            <person name="Boer E."/>
            <person name="Gabaldon T."/>
            <person name="Cruz J."/>
            <person name="Talla E."/>
            <person name="Marck C."/>
            <person name="Goffeau A."/>
            <person name="Barbe V."/>
            <person name="Baret P."/>
            <person name="Baronian K."/>
            <person name="Beier S."/>
            <person name="Bleykasten C."/>
            <person name="Bode R."/>
            <person name="Casaregola S."/>
            <person name="Despons L."/>
            <person name="Fairhead C."/>
            <person name="Giersberg M."/>
            <person name="Gierski P."/>
            <person name="Hahnel U."/>
            <person name="Hartmann A."/>
            <person name="Jankowska D."/>
            <person name="Jubin C."/>
            <person name="Jung P."/>
            <person name="Lafontaine I."/>
            <person name="Leh-Louis V."/>
            <person name="Lemaire M."/>
            <person name="Marcet-Houben M."/>
            <person name="Mascher M."/>
            <person name="Morel G."/>
            <person name="Richard G.-F."/>
            <person name="Riechen J."/>
            <person name="Sacerdot C."/>
            <person name="Sarkar A."/>
            <person name="Savel G."/>
            <person name="Schacherer J."/>
            <person name="Sherman D."/>
            <person name="Straub M.-L."/>
            <person name="Stein N."/>
            <person name="Thierry A."/>
            <person name="Trautwein-Schult A."/>
            <person name="Westhof E."/>
            <person name="Worch S."/>
            <person name="Dujon B."/>
            <person name="Souciet J.-L."/>
            <person name="Wincker P."/>
            <person name="Scholz U."/>
            <person name="Neuveglise N."/>
        </authorList>
    </citation>
    <scope>NUCLEOTIDE SEQUENCE</scope>
    <source>
        <strain evidence="5">LS3</strain>
    </source>
</reference>
<dbReference type="PANTHER" id="PTHR12940:SF0">
    <property type="entry name" value="SPLICING FACTOR ESS-2 HOMOLOG"/>
    <property type="match status" value="1"/>
</dbReference>
<dbReference type="Pfam" id="PF09751">
    <property type="entry name" value="Es2"/>
    <property type="match status" value="1"/>
</dbReference>
<proteinExistence type="inferred from homology"/>
<feature type="region of interest" description="Disordered" evidence="4">
    <location>
        <begin position="1"/>
        <end position="47"/>
    </location>
</feature>
<feature type="compositionally biased region" description="Polar residues" evidence="4">
    <location>
        <begin position="259"/>
        <end position="273"/>
    </location>
</feature>